<sequence>MIAIVGSINIDLVVYTSNMPVPGETVLGDKFRTNPGGKGANQAVAAARLGAAVTMVGRVGNDPYGKLATENLRNEQVETGYIDVDNAAHTGVAMITVTNNDNSIVVAPGANFSWKREEAGLYRELLRQSKVLLLQLEVPLPFIEEIAKLGKEEQCTTILNPAPAQQLSPSMLDLVDFITPNETECQTIFKQPVEQAVRNYPNKLIVTEGKKGATYHDGNRLVRVNGFLAKAVDTTGAGDTFNGAFAAALASEHPLAEAVSFANAAASLSVEKAGAQSGMPTKKQVVHRLGT</sequence>
<feature type="binding site" evidence="12">
    <location>
        <begin position="9"/>
        <end position="11"/>
    </location>
    <ligand>
        <name>substrate</name>
    </ligand>
</feature>
<evidence type="ECO:0000256" key="1">
    <source>
        <dbReference type="ARBA" id="ARBA00005380"/>
    </source>
</evidence>
<feature type="binding site" evidence="12">
    <location>
        <begin position="238"/>
        <end position="239"/>
    </location>
    <ligand>
        <name>ATP</name>
        <dbReference type="ChEBI" id="CHEBI:30616"/>
    </ligand>
</feature>
<feature type="binding site" evidence="12">
    <location>
        <position position="239"/>
    </location>
    <ligand>
        <name>substrate</name>
    </ligand>
</feature>
<accession>A0ABZ2CWD7</accession>
<dbReference type="InterPro" id="IPR011877">
    <property type="entry name" value="Ribokinase"/>
</dbReference>
<feature type="binding site" evidence="12">
    <location>
        <position position="137"/>
    </location>
    <ligand>
        <name>substrate</name>
    </ligand>
</feature>
<evidence type="ECO:0000259" key="13">
    <source>
        <dbReference type="Pfam" id="PF00294"/>
    </source>
</evidence>
<evidence type="ECO:0000313" key="14">
    <source>
        <dbReference type="EMBL" id="WWA31487.1"/>
    </source>
</evidence>
<feature type="binding site" evidence="12">
    <location>
        <position position="233"/>
    </location>
    <ligand>
        <name>K(+)</name>
        <dbReference type="ChEBI" id="CHEBI:29103"/>
    </ligand>
</feature>
<evidence type="ECO:0000256" key="11">
    <source>
        <dbReference type="ARBA" id="ARBA00023277"/>
    </source>
</evidence>
<comment type="subunit">
    <text evidence="12">Homodimer.</text>
</comment>
<comment type="caution">
    <text evidence="12">Lacks conserved residue(s) required for the propagation of feature annotation.</text>
</comment>
<dbReference type="EMBL" id="CP144921">
    <property type="protein sequence ID" value="WWA31487.1"/>
    <property type="molecule type" value="Genomic_DNA"/>
</dbReference>
<dbReference type="Proteomes" id="UP001341136">
    <property type="component" value="Chromosome"/>
</dbReference>
<evidence type="ECO:0000256" key="12">
    <source>
        <dbReference type="HAMAP-Rule" id="MF_01987"/>
    </source>
</evidence>
<comment type="cofactor">
    <cofactor evidence="12">
        <name>Mg(2+)</name>
        <dbReference type="ChEBI" id="CHEBI:18420"/>
    </cofactor>
    <text evidence="12">Requires a divalent cation, most likely magnesium in vivo, as an electrophilic catalyst to aid phosphoryl group transfer. It is the chelate of the metal and the nucleotide that is the actual substrate.</text>
</comment>
<keyword evidence="12" id="KW-0963">Cytoplasm</keyword>
<evidence type="ECO:0000256" key="4">
    <source>
        <dbReference type="ARBA" id="ARBA00022679"/>
    </source>
</evidence>
<feature type="binding site" evidence="12">
    <location>
        <position position="269"/>
    </location>
    <ligand>
        <name>K(+)</name>
        <dbReference type="ChEBI" id="CHEBI:29103"/>
    </ligand>
</feature>
<gene>
    <name evidence="12 14" type="primary">rbsK</name>
    <name evidence="14" type="ORF">V5G21_06695</name>
</gene>
<dbReference type="InterPro" id="IPR011611">
    <property type="entry name" value="PfkB_dom"/>
</dbReference>
<keyword evidence="10 12" id="KW-0630">Potassium</keyword>
<dbReference type="Gene3D" id="3.40.1190.20">
    <property type="match status" value="1"/>
</dbReference>
<feature type="binding site" evidence="12">
    <location>
        <position position="272"/>
    </location>
    <ligand>
        <name>K(+)</name>
        <dbReference type="ChEBI" id="CHEBI:29103"/>
    </ligand>
</feature>
<feature type="binding site" evidence="12">
    <location>
        <position position="274"/>
    </location>
    <ligand>
        <name>K(+)</name>
        <dbReference type="ChEBI" id="CHEBI:29103"/>
    </ligand>
</feature>
<keyword evidence="4 12" id="KW-0808">Transferase</keyword>
<evidence type="ECO:0000256" key="9">
    <source>
        <dbReference type="ARBA" id="ARBA00022842"/>
    </source>
</evidence>
<evidence type="ECO:0000256" key="10">
    <source>
        <dbReference type="ARBA" id="ARBA00022958"/>
    </source>
</evidence>
<keyword evidence="11 12" id="KW-0119">Carbohydrate metabolism</keyword>
<protein>
    <recommendedName>
        <fullName evidence="3 12">Ribokinase</fullName>
        <shortName evidence="12">RK</shortName>
        <ecNumber evidence="2 12">2.7.1.15</ecNumber>
    </recommendedName>
</protein>
<keyword evidence="15" id="KW-1185">Reference proteome</keyword>
<dbReference type="CDD" id="cd01174">
    <property type="entry name" value="ribokinase"/>
    <property type="match status" value="1"/>
</dbReference>
<dbReference type="InterPro" id="IPR002139">
    <property type="entry name" value="Ribo/fructo_kinase"/>
</dbReference>
<comment type="catalytic activity">
    <reaction evidence="12">
        <text>D-ribose + ATP = D-ribose 5-phosphate + ADP + H(+)</text>
        <dbReference type="Rhea" id="RHEA:13697"/>
        <dbReference type="ChEBI" id="CHEBI:15378"/>
        <dbReference type="ChEBI" id="CHEBI:30616"/>
        <dbReference type="ChEBI" id="CHEBI:47013"/>
        <dbReference type="ChEBI" id="CHEBI:78346"/>
        <dbReference type="ChEBI" id="CHEBI:456216"/>
        <dbReference type="EC" id="2.7.1.15"/>
    </reaction>
</comment>
<keyword evidence="5 12" id="KW-0479">Metal-binding</keyword>
<reference evidence="14 15" key="1">
    <citation type="submission" date="2024-01" db="EMBL/GenBank/DDBJ databases">
        <title>Culturomics analysis of mouse respiratory tract.</title>
        <authorList>
            <person name="Phillips A.M."/>
            <person name="Collette N.M."/>
            <person name="Mageeney C.M."/>
            <person name="Sinha A."/>
            <person name="Hern K.E."/>
            <person name="Arkin A.P."/>
            <person name="Williams K.P."/>
            <person name="Branda S."/>
        </authorList>
    </citation>
    <scope>NUCLEOTIDE SEQUENCE [LARGE SCALE GENOMIC DNA]</scope>
    <source>
        <strain evidence="14 15">CP20</strain>
    </source>
</reference>
<dbReference type="NCBIfam" id="TIGR02152">
    <property type="entry name" value="D_ribokin_bact"/>
    <property type="match status" value="1"/>
</dbReference>
<dbReference type="EC" id="2.7.1.15" evidence="2 12"/>
<feature type="binding site" evidence="12">
    <location>
        <position position="181"/>
    </location>
    <ligand>
        <name>ATP</name>
        <dbReference type="ChEBI" id="CHEBI:30616"/>
    </ligand>
</feature>
<feature type="binding site" evidence="12">
    <location>
        <begin position="37"/>
        <end position="41"/>
    </location>
    <ligand>
        <name>substrate</name>
    </ligand>
</feature>
<evidence type="ECO:0000256" key="8">
    <source>
        <dbReference type="ARBA" id="ARBA00022840"/>
    </source>
</evidence>
<feature type="binding site" evidence="12">
    <location>
        <position position="263"/>
    </location>
    <ligand>
        <name>ATP</name>
        <dbReference type="ChEBI" id="CHEBI:30616"/>
    </ligand>
</feature>
<evidence type="ECO:0000256" key="6">
    <source>
        <dbReference type="ARBA" id="ARBA00022741"/>
    </source>
</evidence>
<dbReference type="GeneID" id="86927896"/>
<dbReference type="HAMAP" id="MF_01987">
    <property type="entry name" value="Ribokinase"/>
    <property type="match status" value="1"/>
</dbReference>
<comment type="subcellular location">
    <subcellularLocation>
        <location evidence="12">Cytoplasm</location>
    </subcellularLocation>
</comment>
<dbReference type="InterPro" id="IPR029056">
    <property type="entry name" value="Ribokinase-like"/>
</dbReference>
<organism evidence="14 15">
    <name type="scientific">Shouchella rhizosphaerae</name>
    <dbReference type="NCBI Taxonomy" id="866786"/>
    <lineage>
        <taxon>Bacteria</taxon>
        <taxon>Bacillati</taxon>
        <taxon>Bacillota</taxon>
        <taxon>Bacilli</taxon>
        <taxon>Bacillales</taxon>
        <taxon>Bacillaceae</taxon>
        <taxon>Shouchella</taxon>
    </lineage>
</organism>
<comment type="similarity">
    <text evidence="12">Belongs to the carbohydrate kinase PfkB family. Ribokinase subfamily.</text>
</comment>
<comment type="similarity">
    <text evidence="1">Belongs to the carbohydrate kinase pfkB family.</text>
</comment>
<keyword evidence="9 12" id="KW-0460">Magnesium</keyword>
<comment type="function">
    <text evidence="12">Catalyzes the phosphorylation of ribose at O-5 in a reaction requiring ATP and magnesium. The resulting D-ribose-5-phosphate can then be used either for sythesis of nucleotides, histidine, and tryptophan, or as a component of the pentose phosphate pathway.</text>
</comment>
<evidence type="ECO:0000313" key="15">
    <source>
        <dbReference type="Proteomes" id="UP001341136"/>
    </source>
</evidence>
<evidence type="ECO:0000256" key="3">
    <source>
        <dbReference type="ARBA" id="ARBA00016943"/>
    </source>
</evidence>
<keyword evidence="7 12" id="KW-0418">Kinase</keyword>
<feature type="active site" description="Proton acceptor" evidence="12">
    <location>
        <position position="239"/>
    </location>
</feature>
<feature type="binding site" evidence="12">
    <location>
        <begin position="207"/>
        <end position="212"/>
    </location>
    <ligand>
        <name>ATP</name>
        <dbReference type="ChEBI" id="CHEBI:30616"/>
    </ligand>
</feature>
<feature type="binding site" evidence="12">
    <location>
        <position position="235"/>
    </location>
    <ligand>
        <name>K(+)</name>
        <dbReference type="ChEBI" id="CHEBI:29103"/>
    </ligand>
</feature>
<dbReference type="RefSeq" id="WP_011248441.1">
    <property type="nucleotide sequence ID" value="NZ_CP144921.1"/>
</dbReference>
<proteinExistence type="inferred from homology"/>
<dbReference type="Pfam" id="PF00294">
    <property type="entry name" value="PfkB"/>
    <property type="match status" value="1"/>
</dbReference>
<dbReference type="GO" id="GO:0004747">
    <property type="term" value="F:ribokinase activity"/>
    <property type="evidence" value="ECO:0007669"/>
    <property type="project" value="UniProtKB-EC"/>
</dbReference>
<evidence type="ECO:0000256" key="7">
    <source>
        <dbReference type="ARBA" id="ARBA00022777"/>
    </source>
</evidence>
<dbReference type="InterPro" id="IPR002173">
    <property type="entry name" value="Carboh/pur_kinase_PfkB_CS"/>
</dbReference>
<keyword evidence="8 12" id="KW-0067">ATP-binding</keyword>
<dbReference type="PANTHER" id="PTHR10584">
    <property type="entry name" value="SUGAR KINASE"/>
    <property type="match status" value="1"/>
</dbReference>
<dbReference type="PRINTS" id="PR00990">
    <property type="entry name" value="RIBOKINASE"/>
</dbReference>
<comment type="pathway">
    <text evidence="12">Carbohydrate metabolism; D-ribose degradation; D-ribose 5-phosphate from beta-D-ribopyranose: step 2/2.</text>
</comment>
<feature type="domain" description="Carbohydrate kinase PfkB" evidence="13">
    <location>
        <begin position="2"/>
        <end position="281"/>
    </location>
</feature>
<name>A0ABZ2CWD7_9BACI</name>
<comment type="activity regulation">
    <text evidence="12">Activated by a monovalent cation that binds near, but not in, the active site. The most likely occupant of the site in vivo is potassium. Ion binding induces a conformational change that may alter substrate affinity.</text>
</comment>
<evidence type="ECO:0000256" key="5">
    <source>
        <dbReference type="ARBA" id="ARBA00022723"/>
    </source>
</evidence>
<keyword evidence="6 12" id="KW-0547">Nucleotide-binding</keyword>
<dbReference type="SUPFAM" id="SSF53613">
    <property type="entry name" value="Ribokinase-like"/>
    <property type="match status" value="1"/>
</dbReference>
<dbReference type="PROSITE" id="PS00584">
    <property type="entry name" value="PFKB_KINASES_2"/>
    <property type="match status" value="1"/>
</dbReference>
<dbReference type="PANTHER" id="PTHR10584:SF166">
    <property type="entry name" value="RIBOKINASE"/>
    <property type="match status" value="1"/>
</dbReference>
<evidence type="ECO:0000256" key="2">
    <source>
        <dbReference type="ARBA" id="ARBA00012035"/>
    </source>
</evidence>